<evidence type="ECO:0000313" key="2">
    <source>
        <dbReference type="Proteomes" id="UP000184452"/>
    </source>
</evidence>
<sequence>MRATRSGAAVAVAAENPAVIALAFARPAGVFGESALRDGAERADGVAAPPRWAPGPRAGAPARWRRRPGLPLRCSRAVVCARTHHLQERAMPVPADHLPHPEDLWAFAASGAAVAAGMGDFWPELRRIAPDGSLFLEDGGGNWSRLVRVEGGRFLLVGWDRAGDTTNPFRHPTALFAQAPAWLPWEWIEGAEERGALGFAYWWDGREWSRSSYPAGVEEDGAGYHAHAFSDAESTAGTISDLLEEGRLAELEEWEEAEQEDFDAFRARVAGFAEAVGRRSVAEADLRFLEEAACDTGAAADVLRRAGLLAGTSPDAVPVPAGTEVPADRVRPRTLSGQEWCLLVEPVMRAGAELERPAPPETAPLRELSAALRGLAAEHGGAVAYTVSVGEMSASPSLTAADGSRVDGSPGLPVFELRRAEGHPERGRWFFLRVRATPEAVEVDRAYDHWPAWAGQDFAIGGGAPVGDLAAEMDRRDPRWRPDWVWLLDERIPFDPPADPFTPPGG</sequence>
<dbReference type="Proteomes" id="UP000184452">
    <property type="component" value="Unassembled WGS sequence"/>
</dbReference>
<name>A0A1M6QZW0_9ACTN</name>
<dbReference type="RefSeq" id="WP_245833412.1">
    <property type="nucleotide sequence ID" value="NZ_FQZK01000016.1"/>
</dbReference>
<accession>A0A1M6QZW0</accession>
<keyword evidence="2" id="KW-1185">Reference proteome</keyword>
<dbReference type="EMBL" id="FQZK01000016">
    <property type="protein sequence ID" value="SHK25607.1"/>
    <property type="molecule type" value="Genomic_DNA"/>
</dbReference>
<gene>
    <name evidence="1" type="ORF">SAMN05421803_11690</name>
</gene>
<dbReference type="AlphaFoldDB" id="A0A1M6QZW0"/>
<organism evidence="1 2">
    <name type="scientific">Nocardiopsis flavescens</name>
    <dbReference type="NCBI Taxonomy" id="758803"/>
    <lineage>
        <taxon>Bacteria</taxon>
        <taxon>Bacillati</taxon>
        <taxon>Actinomycetota</taxon>
        <taxon>Actinomycetes</taxon>
        <taxon>Streptosporangiales</taxon>
        <taxon>Nocardiopsidaceae</taxon>
        <taxon>Nocardiopsis</taxon>
    </lineage>
</organism>
<proteinExistence type="predicted"/>
<protein>
    <submittedName>
        <fullName evidence="1">Uncharacterized protein</fullName>
    </submittedName>
</protein>
<evidence type="ECO:0000313" key="1">
    <source>
        <dbReference type="EMBL" id="SHK25607.1"/>
    </source>
</evidence>
<dbReference type="STRING" id="758803.SAMN05421803_11690"/>
<reference evidence="1 2" key="1">
    <citation type="submission" date="2016-11" db="EMBL/GenBank/DDBJ databases">
        <authorList>
            <person name="Jaros S."/>
            <person name="Januszkiewicz K."/>
            <person name="Wedrychowicz H."/>
        </authorList>
    </citation>
    <scope>NUCLEOTIDE SEQUENCE [LARGE SCALE GENOMIC DNA]</scope>
    <source>
        <strain evidence="1 2">CGMCC 4.5723</strain>
    </source>
</reference>